<dbReference type="Pfam" id="PF17963">
    <property type="entry name" value="Big_9"/>
    <property type="match status" value="1"/>
</dbReference>
<accession>A0A2G5PFP2</accession>
<evidence type="ECO:0000256" key="1">
    <source>
        <dbReference type="SAM" id="MobiDB-lite"/>
    </source>
</evidence>
<dbReference type="SUPFAM" id="SSF63829">
    <property type="entry name" value="Calcium-dependent phosphotriesterase"/>
    <property type="match status" value="1"/>
</dbReference>
<organism evidence="2 3">
    <name type="scientific">Mycolicibacterium brumae</name>
    <dbReference type="NCBI Taxonomy" id="85968"/>
    <lineage>
        <taxon>Bacteria</taxon>
        <taxon>Bacillati</taxon>
        <taxon>Actinomycetota</taxon>
        <taxon>Actinomycetes</taxon>
        <taxon>Mycobacteriales</taxon>
        <taxon>Mycobacteriaceae</taxon>
        <taxon>Mycolicibacterium</taxon>
    </lineage>
</organism>
<proteinExistence type="predicted"/>
<dbReference type="RefSeq" id="WP_090588803.1">
    <property type="nucleotide sequence ID" value="NZ_CP104302.1"/>
</dbReference>
<dbReference type="Proteomes" id="UP000230551">
    <property type="component" value="Unassembled WGS sequence"/>
</dbReference>
<dbReference type="EMBL" id="PDCN02000002">
    <property type="protein sequence ID" value="PIB77141.1"/>
    <property type="molecule type" value="Genomic_DNA"/>
</dbReference>
<evidence type="ECO:0000313" key="2">
    <source>
        <dbReference type="EMBL" id="PIB77141.1"/>
    </source>
</evidence>
<keyword evidence="3" id="KW-1185">Reference proteome</keyword>
<sequence length="446" mass="45615">MAVTDAGAGRIQHGVDSVSGPSLSLVNSVVDVTGVGKRMFGDVVNHEAVGFAAPASFSAREALVTPQSVTTQAVSSNPITRVLSAIGLGGLVNGGGSGTGDSPLVWGLLAWVRRTFDNSHPVAGTQTVNTQLVGTTATLHLAPPADADGDATFRPDVYRGTNGGTLTVTADGTAVYKPVSSTTPTTEQFTVTATDEGSGWHIHGLSGLLNTVTFGLLGDPGHTSTQIVTVKAVPVAYVSTAVSSGAIFDLDDGIATANRGADGTAAYSSKTPDGNKITVLRPDGTRTEFDVPKLQYDYPPGVAVGADGTVAVTTSGGLYVLAPNRDGTAVRVVVDPSDLNAPALAPLGTNVGPGRTVAFFPNGELAVLNDTGYTTYPGIVTETLTRTLIAEDGTVIVVHLHTNDPFTISDPDAHVVRPDLARPIPGGPCSNISPRCRKSVPTTRSQ</sequence>
<name>A0A2G5PFP2_9MYCO</name>
<comment type="caution">
    <text evidence="2">The sequence shown here is derived from an EMBL/GenBank/DDBJ whole genome shotgun (WGS) entry which is preliminary data.</text>
</comment>
<dbReference type="AlphaFoldDB" id="A0A2G5PFP2"/>
<dbReference type="STRING" id="85968.GCA_900073015_01948"/>
<protein>
    <submittedName>
        <fullName evidence="2">Uncharacterized protein</fullName>
    </submittedName>
</protein>
<gene>
    <name evidence="2" type="ORF">CQY22_002480</name>
</gene>
<reference evidence="2 3" key="1">
    <citation type="journal article" date="2017" name="Infect. Genet. Evol.">
        <title>The new phylogeny of the genus Mycobacterium: The old and the news.</title>
        <authorList>
            <person name="Tortoli E."/>
            <person name="Fedrizzi T."/>
            <person name="Meehan C.J."/>
            <person name="Trovato A."/>
            <person name="Grottola A."/>
            <person name="Giacobazzi E."/>
            <person name="Serpini G.F."/>
            <person name="Tagliazucchi S."/>
            <person name="Fabio A."/>
            <person name="Bettua C."/>
            <person name="Bertorelli R."/>
            <person name="Frascaro F."/>
            <person name="De Sanctis V."/>
            <person name="Pecorari M."/>
            <person name="Jousson O."/>
            <person name="Segata N."/>
            <person name="Cirillo D.M."/>
        </authorList>
    </citation>
    <scope>NUCLEOTIDE SEQUENCE [LARGE SCALE GENOMIC DNA]</scope>
    <source>
        <strain evidence="2 3">CIP1034565</strain>
    </source>
</reference>
<feature type="region of interest" description="Disordered" evidence="1">
    <location>
        <begin position="421"/>
        <end position="446"/>
    </location>
</feature>
<evidence type="ECO:0000313" key="3">
    <source>
        <dbReference type="Proteomes" id="UP000230551"/>
    </source>
</evidence>
<dbReference type="OrthoDB" id="9765195at2"/>